<proteinExistence type="predicted"/>
<organism evidence="10 11">
    <name type="scientific">Nonlabens dokdonensis</name>
    <dbReference type="NCBI Taxonomy" id="328515"/>
    <lineage>
        <taxon>Bacteria</taxon>
        <taxon>Pseudomonadati</taxon>
        <taxon>Bacteroidota</taxon>
        <taxon>Flavobacteriia</taxon>
        <taxon>Flavobacteriales</taxon>
        <taxon>Flavobacteriaceae</taxon>
        <taxon>Nonlabens</taxon>
    </lineage>
</organism>
<dbReference type="InterPro" id="IPR005467">
    <property type="entry name" value="His_kinase_dom"/>
</dbReference>
<dbReference type="CDD" id="cd00075">
    <property type="entry name" value="HATPase"/>
    <property type="match status" value="1"/>
</dbReference>
<dbReference type="InterPro" id="IPR036097">
    <property type="entry name" value="HisK_dim/P_sf"/>
</dbReference>
<dbReference type="PROSITE" id="PS50109">
    <property type="entry name" value="HIS_KIN"/>
    <property type="match status" value="1"/>
</dbReference>
<dbReference type="SUPFAM" id="SSF55874">
    <property type="entry name" value="ATPase domain of HSP90 chaperone/DNA topoisomerase II/histidine kinase"/>
    <property type="match status" value="1"/>
</dbReference>
<dbReference type="Gene3D" id="3.30.565.10">
    <property type="entry name" value="Histidine kinase-like ATPase, C-terminal domain"/>
    <property type="match status" value="1"/>
</dbReference>
<dbReference type="SMART" id="SM00387">
    <property type="entry name" value="HATPase_c"/>
    <property type="match status" value="1"/>
</dbReference>
<sequence length="364" mass="40272">MNFEQKNNTEAALKERIKELTCLYEVSSIISNVAVEQMQQSLDAIAYSLKKGFQFPEQTEIHIETSICSARTGAIDQSINLTAQIQVFNKPEGTIIASLKDDKSSFLKEEKQLLDNVALKIGNLIERIEIQQNETSLKRQMERADRLGILGEITAGIAHELNTPLANILGFAELLQDEFSHNKSATEDLDKIIKNAIFSREVVKKLLFFSCEMPQEMQEVNLVSSIKNSLSLLDASFKKANVKYLVKIQDEELLIKADKIQLTQIIFNLIINAIYFTPANGLVTIAATASKKHIILKVTDEGTGLSEDAIEKVFQPFFTTKPTGDGTGLGLSVVHGIVTSHKGTITVENNKNKGATFTVSLPKS</sequence>
<accession>A0ABX5Q148</accession>
<keyword evidence="3" id="KW-0597">Phosphoprotein</keyword>
<evidence type="ECO:0000256" key="2">
    <source>
        <dbReference type="ARBA" id="ARBA00012438"/>
    </source>
</evidence>
<dbReference type="InterPro" id="IPR036890">
    <property type="entry name" value="HATPase_C_sf"/>
</dbReference>
<dbReference type="Gene3D" id="1.10.287.130">
    <property type="match status" value="1"/>
</dbReference>
<evidence type="ECO:0000256" key="4">
    <source>
        <dbReference type="ARBA" id="ARBA00022679"/>
    </source>
</evidence>
<evidence type="ECO:0000313" key="11">
    <source>
        <dbReference type="Proteomes" id="UP000248584"/>
    </source>
</evidence>
<dbReference type="InterPro" id="IPR003594">
    <property type="entry name" value="HATPase_dom"/>
</dbReference>
<protein>
    <recommendedName>
        <fullName evidence="2">histidine kinase</fullName>
        <ecNumber evidence="2">2.7.13.3</ecNumber>
    </recommendedName>
</protein>
<evidence type="ECO:0000256" key="7">
    <source>
        <dbReference type="ARBA" id="ARBA00022840"/>
    </source>
</evidence>
<comment type="catalytic activity">
    <reaction evidence="1">
        <text>ATP + protein L-histidine = ADP + protein N-phospho-L-histidine.</text>
        <dbReference type="EC" id="2.7.13.3"/>
    </reaction>
</comment>
<keyword evidence="5" id="KW-0547">Nucleotide-binding</keyword>
<dbReference type="PRINTS" id="PR00344">
    <property type="entry name" value="BCTRLSENSOR"/>
</dbReference>
<dbReference type="Pfam" id="PF02518">
    <property type="entry name" value="HATPase_c"/>
    <property type="match status" value="1"/>
</dbReference>
<dbReference type="Proteomes" id="UP000248584">
    <property type="component" value="Unassembled WGS sequence"/>
</dbReference>
<keyword evidence="4" id="KW-0808">Transferase</keyword>
<evidence type="ECO:0000313" key="10">
    <source>
        <dbReference type="EMBL" id="PZX43558.1"/>
    </source>
</evidence>
<dbReference type="InterPro" id="IPR004358">
    <property type="entry name" value="Sig_transdc_His_kin-like_C"/>
</dbReference>
<evidence type="ECO:0000256" key="6">
    <source>
        <dbReference type="ARBA" id="ARBA00022777"/>
    </source>
</evidence>
<keyword evidence="8" id="KW-0902">Two-component regulatory system</keyword>
<gene>
    <name evidence="10" type="ORF">LX97_00559</name>
</gene>
<comment type="caution">
    <text evidence="10">The sequence shown here is derived from an EMBL/GenBank/DDBJ whole genome shotgun (WGS) entry which is preliminary data.</text>
</comment>
<keyword evidence="11" id="KW-1185">Reference proteome</keyword>
<dbReference type="SUPFAM" id="SSF47384">
    <property type="entry name" value="Homodimeric domain of signal transducing histidine kinase"/>
    <property type="match status" value="1"/>
</dbReference>
<evidence type="ECO:0000256" key="5">
    <source>
        <dbReference type="ARBA" id="ARBA00022741"/>
    </source>
</evidence>
<dbReference type="CDD" id="cd00082">
    <property type="entry name" value="HisKA"/>
    <property type="match status" value="1"/>
</dbReference>
<dbReference type="PANTHER" id="PTHR43065">
    <property type="entry name" value="SENSOR HISTIDINE KINASE"/>
    <property type="match status" value="1"/>
</dbReference>
<dbReference type="EMBL" id="QKZR01000001">
    <property type="protein sequence ID" value="PZX43558.1"/>
    <property type="molecule type" value="Genomic_DNA"/>
</dbReference>
<name>A0ABX5Q148_9FLAO</name>
<dbReference type="RefSeq" id="WP_015361372.1">
    <property type="nucleotide sequence ID" value="NZ_QKZR01000001.1"/>
</dbReference>
<feature type="domain" description="Histidine kinase" evidence="9">
    <location>
        <begin position="156"/>
        <end position="364"/>
    </location>
</feature>
<keyword evidence="7" id="KW-0067">ATP-binding</keyword>
<evidence type="ECO:0000256" key="8">
    <source>
        <dbReference type="ARBA" id="ARBA00023012"/>
    </source>
</evidence>
<dbReference type="InterPro" id="IPR003661">
    <property type="entry name" value="HisK_dim/P_dom"/>
</dbReference>
<keyword evidence="6" id="KW-0418">Kinase</keyword>
<evidence type="ECO:0000259" key="9">
    <source>
        <dbReference type="PROSITE" id="PS50109"/>
    </source>
</evidence>
<dbReference type="PANTHER" id="PTHR43065:SF46">
    <property type="entry name" value="C4-DICARBOXYLATE TRANSPORT SENSOR PROTEIN DCTB"/>
    <property type="match status" value="1"/>
</dbReference>
<reference evidence="10 11" key="1">
    <citation type="submission" date="2018-06" db="EMBL/GenBank/DDBJ databases">
        <title>Genomic Encyclopedia of Archaeal and Bacterial Type Strains, Phase II (KMG-II): from individual species to whole genera.</title>
        <authorList>
            <person name="Goeker M."/>
        </authorList>
    </citation>
    <scope>NUCLEOTIDE SEQUENCE [LARGE SCALE GENOMIC DNA]</scope>
    <source>
        <strain evidence="10 11">DSM 17205</strain>
    </source>
</reference>
<dbReference type="Pfam" id="PF00512">
    <property type="entry name" value="HisKA"/>
    <property type="match status" value="1"/>
</dbReference>
<evidence type="ECO:0000256" key="3">
    <source>
        <dbReference type="ARBA" id="ARBA00022553"/>
    </source>
</evidence>
<evidence type="ECO:0000256" key="1">
    <source>
        <dbReference type="ARBA" id="ARBA00000085"/>
    </source>
</evidence>
<dbReference type="EC" id="2.7.13.3" evidence="2"/>
<dbReference type="SMART" id="SM00388">
    <property type="entry name" value="HisKA"/>
    <property type="match status" value="1"/>
</dbReference>